<organism evidence="2 3">
    <name type="scientific">Proteus penneri</name>
    <dbReference type="NCBI Taxonomy" id="102862"/>
    <lineage>
        <taxon>Bacteria</taxon>
        <taxon>Pseudomonadati</taxon>
        <taxon>Pseudomonadota</taxon>
        <taxon>Gammaproteobacteria</taxon>
        <taxon>Enterobacterales</taxon>
        <taxon>Morganellaceae</taxon>
        <taxon>Proteus</taxon>
    </lineage>
</organism>
<gene>
    <name evidence="2" type="ORF">BN1804_00054</name>
</gene>
<name>A0A0G4PZ51_9GAMM</name>
<dbReference type="AlphaFoldDB" id="A0A0G4PZ51"/>
<evidence type="ECO:0000313" key="3">
    <source>
        <dbReference type="Proteomes" id="UP000183920"/>
    </source>
</evidence>
<keyword evidence="1" id="KW-0472">Membrane</keyword>
<evidence type="ECO:0000256" key="1">
    <source>
        <dbReference type="SAM" id="Phobius"/>
    </source>
</evidence>
<feature type="transmembrane region" description="Helical" evidence="1">
    <location>
        <begin position="6"/>
        <end position="26"/>
    </location>
</feature>
<keyword evidence="1" id="KW-1133">Transmembrane helix</keyword>
<accession>A0A0G4PZ51</accession>
<evidence type="ECO:0000313" key="2">
    <source>
        <dbReference type="EMBL" id="CRL58890.1"/>
    </source>
</evidence>
<reference evidence="3" key="1">
    <citation type="submission" date="2015-06" db="EMBL/GenBank/DDBJ databases">
        <authorList>
            <person name="Urmite Genomes"/>
        </authorList>
    </citation>
    <scope>NUCLEOTIDE SEQUENCE [LARGE SCALE GENOMIC DNA]</scope>
    <source>
        <strain evidence="3">CSUR P1867</strain>
    </source>
</reference>
<dbReference type="Proteomes" id="UP000183920">
    <property type="component" value="Unassembled WGS sequence"/>
</dbReference>
<proteinExistence type="predicted"/>
<keyword evidence="1" id="KW-0812">Transmembrane</keyword>
<sequence length="46" mass="5457">MKKFRFLFYIFSLIGVIIFIVALFFIKSELSFVRNGVDKKNENLLP</sequence>
<protein>
    <submittedName>
        <fullName evidence="2">Uncharacterized protein</fullName>
    </submittedName>
</protein>
<dbReference type="EMBL" id="CVRY01000001">
    <property type="protein sequence ID" value="CRL58890.1"/>
    <property type="molecule type" value="Genomic_DNA"/>
</dbReference>